<sequence>MEREKIFIDMTNGKKKLDTSKMDEWTPEEVKEFFPDESEYTGIQVDLIQHKDFYLKVTLVYIHETEKNTYIEFEAQNRLQNDILIHFGKWWMDNQEFDLSQRTPTLVPTKLETIAFSESVHFMFMESGFAMEVDILDATSHEILKAYDIKIKVYPS</sequence>
<reference evidence="1 2" key="1">
    <citation type="submission" date="2023-03" db="EMBL/GenBank/DDBJ databases">
        <title>Bacillus Genome Sequencing.</title>
        <authorList>
            <person name="Dunlap C."/>
        </authorList>
    </citation>
    <scope>NUCLEOTIDE SEQUENCE [LARGE SCALE GENOMIC DNA]</scope>
    <source>
        <strain evidence="1 2">B-59205</strain>
    </source>
</reference>
<dbReference type="RefSeq" id="WP_326125208.1">
    <property type="nucleotide sequence ID" value="NZ_JARSFG010000042.1"/>
</dbReference>
<dbReference type="AlphaFoldDB" id="A0AAW9NZS7"/>
<evidence type="ECO:0008006" key="3">
    <source>
        <dbReference type="Google" id="ProtNLM"/>
    </source>
</evidence>
<gene>
    <name evidence="1" type="ORF">P9B03_19845</name>
</gene>
<evidence type="ECO:0000313" key="2">
    <source>
        <dbReference type="Proteomes" id="UP001344888"/>
    </source>
</evidence>
<comment type="caution">
    <text evidence="1">The sequence shown here is derived from an EMBL/GenBank/DDBJ whole genome shotgun (WGS) entry which is preliminary data.</text>
</comment>
<proteinExistence type="predicted"/>
<evidence type="ECO:0000313" key="1">
    <source>
        <dbReference type="EMBL" id="MEC1180713.1"/>
    </source>
</evidence>
<dbReference type="EMBL" id="JARSFG010000042">
    <property type="protein sequence ID" value="MEC1180713.1"/>
    <property type="molecule type" value="Genomic_DNA"/>
</dbReference>
<name>A0AAW9NZS7_9BACL</name>
<accession>A0AAW9NZS7</accession>
<organism evidence="1 2">
    <name type="scientific">Metasolibacillus meyeri</name>
    <dbReference type="NCBI Taxonomy" id="1071052"/>
    <lineage>
        <taxon>Bacteria</taxon>
        <taxon>Bacillati</taxon>
        <taxon>Bacillota</taxon>
        <taxon>Bacilli</taxon>
        <taxon>Bacillales</taxon>
        <taxon>Caryophanaceae</taxon>
        <taxon>Metasolibacillus</taxon>
    </lineage>
</organism>
<keyword evidence="2" id="KW-1185">Reference proteome</keyword>
<dbReference type="Proteomes" id="UP001344888">
    <property type="component" value="Unassembled WGS sequence"/>
</dbReference>
<protein>
    <recommendedName>
        <fullName evidence="3">DUF669 domain-containing protein</fullName>
    </recommendedName>
</protein>